<keyword evidence="2" id="KW-0378">Hydrolase</keyword>
<reference evidence="2" key="1">
    <citation type="submission" date="2020-11" db="EMBL/GenBank/DDBJ databases">
        <title>Nocardioides cynanchi sp. nov., isolated from soil of rhizosphere of Cynanchum wilfordii.</title>
        <authorList>
            <person name="Lee J.-S."/>
            <person name="Suh M.K."/>
            <person name="Kim J.-S."/>
        </authorList>
    </citation>
    <scope>NUCLEOTIDE SEQUENCE</scope>
    <source>
        <strain evidence="2">KCTC 19276</strain>
    </source>
</reference>
<dbReference type="InterPro" id="IPR000792">
    <property type="entry name" value="Tscrpt_reg_LuxR_C"/>
</dbReference>
<dbReference type="Gene3D" id="3.40.50.1820">
    <property type="entry name" value="alpha/beta hydrolase"/>
    <property type="match status" value="1"/>
</dbReference>
<evidence type="ECO:0000313" key="3">
    <source>
        <dbReference type="Proteomes" id="UP000660668"/>
    </source>
</evidence>
<feature type="domain" description="HTH luxR-type" evidence="1">
    <location>
        <begin position="282"/>
        <end position="347"/>
    </location>
</feature>
<name>A0A930VST0_9ACTN</name>
<dbReference type="InterPro" id="IPR029058">
    <property type="entry name" value="AB_hydrolase_fold"/>
</dbReference>
<comment type="caution">
    <text evidence="2">The sequence shown here is derived from an EMBL/GenBank/DDBJ whole genome shotgun (WGS) entry which is preliminary data.</text>
</comment>
<organism evidence="2 3">
    <name type="scientific">Nocardioides agariphilus</name>
    <dbReference type="NCBI Taxonomy" id="433664"/>
    <lineage>
        <taxon>Bacteria</taxon>
        <taxon>Bacillati</taxon>
        <taxon>Actinomycetota</taxon>
        <taxon>Actinomycetes</taxon>
        <taxon>Propionibacteriales</taxon>
        <taxon>Nocardioidaceae</taxon>
        <taxon>Nocardioides</taxon>
    </lineage>
</organism>
<dbReference type="GO" id="GO:0006355">
    <property type="term" value="P:regulation of DNA-templated transcription"/>
    <property type="evidence" value="ECO:0007669"/>
    <property type="project" value="InterPro"/>
</dbReference>
<dbReference type="PRINTS" id="PR00111">
    <property type="entry name" value="ABHYDROLASE"/>
</dbReference>
<dbReference type="PANTHER" id="PTHR43433:SF8">
    <property type="entry name" value="BIFUNCTIONAL LIPASE_ADENYLATE CYCLASE LIPJ"/>
    <property type="match status" value="1"/>
</dbReference>
<evidence type="ECO:0000259" key="1">
    <source>
        <dbReference type="PROSITE" id="PS50043"/>
    </source>
</evidence>
<dbReference type="InterPro" id="IPR036388">
    <property type="entry name" value="WH-like_DNA-bd_sf"/>
</dbReference>
<dbReference type="InterPro" id="IPR050471">
    <property type="entry name" value="AB_hydrolase"/>
</dbReference>
<keyword evidence="3" id="KW-1185">Reference proteome</keyword>
<evidence type="ECO:0000313" key="2">
    <source>
        <dbReference type="EMBL" id="MBF4770286.1"/>
    </source>
</evidence>
<gene>
    <name evidence="2" type="ORF">ISU10_21135</name>
</gene>
<dbReference type="Pfam" id="PF00196">
    <property type="entry name" value="GerE"/>
    <property type="match status" value="1"/>
</dbReference>
<dbReference type="AlphaFoldDB" id="A0A930VST0"/>
<protein>
    <submittedName>
        <fullName evidence="2">Alpha/beta fold hydrolase</fullName>
    </submittedName>
</protein>
<dbReference type="PANTHER" id="PTHR43433">
    <property type="entry name" value="HYDROLASE, ALPHA/BETA FOLD FAMILY PROTEIN"/>
    <property type="match status" value="1"/>
</dbReference>
<dbReference type="InterPro" id="IPR016032">
    <property type="entry name" value="Sig_transdc_resp-reg_C-effctor"/>
</dbReference>
<dbReference type="InterPro" id="IPR000073">
    <property type="entry name" value="AB_hydrolase_1"/>
</dbReference>
<dbReference type="Gene3D" id="1.10.10.10">
    <property type="entry name" value="Winged helix-like DNA-binding domain superfamily/Winged helix DNA-binding domain"/>
    <property type="match status" value="1"/>
</dbReference>
<dbReference type="SUPFAM" id="SSF53474">
    <property type="entry name" value="alpha/beta-Hydrolases"/>
    <property type="match status" value="1"/>
</dbReference>
<proteinExistence type="predicted"/>
<dbReference type="SUPFAM" id="SSF46894">
    <property type="entry name" value="C-terminal effector domain of the bipartite response regulators"/>
    <property type="match status" value="1"/>
</dbReference>
<dbReference type="PROSITE" id="PS50043">
    <property type="entry name" value="HTH_LUXR_2"/>
    <property type="match status" value="1"/>
</dbReference>
<dbReference type="SMART" id="SM00421">
    <property type="entry name" value="HTH_LUXR"/>
    <property type="match status" value="1"/>
</dbReference>
<dbReference type="Pfam" id="PF12697">
    <property type="entry name" value="Abhydrolase_6"/>
    <property type="match status" value="1"/>
</dbReference>
<dbReference type="CDD" id="cd06170">
    <property type="entry name" value="LuxR_C_like"/>
    <property type="match status" value="1"/>
</dbReference>
<dbReference type="GO" id="GO:0016787">
    <property type="term" value="F:hydrolase activity"/>
    <property type="evidence" value="ECO:0007669"/>
    <property type="project" value="UniProtKB-KW"/>
</dbReference>
<dbReference type="Proteomes" id="UP000660668">
    <property type="component" value="Unassembled WGS sequence"/>
</dbReference>
<dbReference type="PRINTS" id="PR00038">
    <property type="entry name" value="HTHLUXR"/>
</dbReference>
<dbReference type="RefSeq" id="WP_194698432.1">
    <property type="nucleotide sequence ID" value="NZ_JADKPO010000044.1"/>
</dbReference>
<accession>A0A930VST0</accession>
<dbReference type="GO" id="GO:0003677">
    <property type="term" value="F:DNA binding"/>
    <property type="evidence" value="ECO:0007669"/>
    <property type="project" value="InterPro"/>
</dbReference>
<sequence>MTSDEQHVQHATVDGRRVAYAVTGAGPPLVVGGWWSSHLGVDWHSARFRQFLSRLGASHTVVRYDRPGSGLSDTGTPPVDLDEEVAVLLGLADAIDLDRFALLGASSGSPVAAAAAAMRPDAVTGLVLYGGYARGTDIAPADVREALLEVVRGSWGLGSRVLADVFVPGADAAARAEFAQFQRTVATPEQAARELAHVYALDCRDRLGLLGEVRTAVLHRRDDRAIPFALGQDLATRIPNAVFVELAGDNHFPWLGDSASLVDATLAHLSGRAPRSLQVAPGRSRSEALSSRELEVLRLVAAGRTDAEIAADLVLSPHTVHRHVSNIRMKLGVPSRAAAAAWMARRGQT</sequence>
<dbReference type="EMBL" id="JADKPO010000044">
    <property type="protein sequence ID" value="MBF4770286.1"/>
    <property type="molecule type" value="Genomic_DNA"/>
</dbReference>